<dbReference type="SUPFAM" id="SSF117396">
    <property type="entry name" value="TM1631-like"/>
    <property type="match status" value="1"/>
</dbReference>
<dbReference type="AlphaFoldDB" id="A0A951U6F1"/>
<name>A0A951U6F1_9CYAN</name>
<dbReference type="PANTHER" id="PTHR30348">
    <property type="entry name" value="UNCHARACTERIZED PROTEIN YECE"/>
    <property type="match status" value="1"/>
</dbReference>
<sequence length="292" mass="33521">MSFRLGCAIWAYKDWVGDLFPKGSRPADFLQLYSRRFMTVEGNTTFYSVPDAATVQRWASQTPAGFQFCPKLPRQITHQGRLVPQLPALLSFVERMQGLGNRLGVLFAQLPPSYSPAELADLQAFLRAWTTEVPTEAKLAVELRHPGWFELEQANHLNALLADFGVGRVLLDTRPIYECPDDPQLTSERRKPRLPLQPVTTAAFSIVRYISHPELAYNQTYLEFWAMQVQQWLQQNQQVYFFVHCPVEQHSPHIARHFQQLLELVEPDLVPPLPWNLIESAVLPVARQLDLF</sequence>
<dbReference type="PANTHER" id="PTHR30348:SF9">
    <property type="entry name" value="UPF0759 PROTEIN YECE"/>
    <property type="match status" value="1"/>
</dbReference>
<protein>
    <submittedName>
        <fullName evidence="1">DUF72 domain-containing protein</fullName>
    </submittedName>
</protein>
<dbReference type="Proteomes" id="UP000707356">
    <property type="component" value="Unassembled WGS sequence"/>
</dbReference>
<proteinExistence type="predicted"/>
<dbReference type="Gene3D" id="3.20.20.410">
    <property type="entry name" value="Protein of unknown function UPF0759"/>
    <property type="match status" value="1"/>
</dbReference>
<reference evidence="1" key="2">
    <citation type="journal article" date="2022" name="Microbiol. Resour. Announc.">
        <title>Metagenome Sequencing to Explore Phylogenomics of Terrestrial Cyanobacteria.</title>
        <authorList>
            <person name="Ward R.D."/>
            <person name="Stajich J.E."/>
            <person name="Johansen J.R."/>
            <person name="Huntemann M."/>
            <person name="Clum A."/>
            <person name="Foster B."/>
            <person name="Foster B."/>
            <person name="Roux S."/>
            <person name="Palaniappan K."/>
            <person name="Varghese N."/>
            <person name="Mukherjee S."/>
            <person name="Reddy T.B.K."/>
            <person name="Daum C."/>
            <person name="Copeland A."/>
            <person name="Chen I.A."/>
            <person name="Ivanova N.N."/>
            <person name="Kyrpides N.C."/>
            <person name="Shapiro N."/>
            <person name="Eloe-Fadrosh E.A."/>
            <person name="Pietrasiak N."/>
        </authorList>
    </citation>
    <scope>NUCLEOTIDE SEQUENCE</scope>
    <source>
        <strain evidence="1">GSE-TBD4-15B</strain>
    </source>
</reference>
<dbReference type="Pfam" id="PF01904">
    <property type="entry name" value="DUF72"/>
    <property type="match status" value="1"/>
</dbReference>
<organism evidence="1 2">
    <name type="scientific">Pegethrix bostrychoides GSE-TBD4-15B</name>
    <dbReference type="NCBI Taxonomy" id="2839662"/>
    <lineage>
        <taxon>Bacteria</taxon>
        <taxon>Bacillati</taxon>
        <taxon>Cyanobacteriota</taxon>
        <taxon>Cyanophyceae</taxon>
        <taxon>Oculatellales</taxon>
        <taxon>Oculatellaceae</taxon>
        <taxon>Pegethrix</taxon>
    </lineage>
</organism>
<accession>A0A951U6F1</accession>
<dbReference type="InterPro" id="IPR002763">
    <property type="entry name" value="DUF72"/>
</dbReference>
<comment type="caution">
    <text evidence="1">The sequence shown here is derived from an EMBL/GenBank/DDBJ whole genome shotgun (WGS) entry which is preliminary data.</text>
</comment>
<evidence type="ECO:0000313" key="2">
    <source>
        <dbReference type="Proteomes" id="UP000707356"/>
    </source>
</evidence>
<dbReference type="EMBL" id="JAHHHV010000078">
    <property type="protein sequence ID" value="MBW4467580.1"/>
    <property type="molecule type" value="Genomic_DNA"/>
</dbReference>
<evidence type="ECO:0000313" key="1">
    <source>
        <dbReference type="EMBL" id="MBW4467580.1"/>
    </source>
</evidence>
<dbReference type="InterPro" id="IPR036520">
    <property type="entry name" value="UPF0759_sf"/>
</dbReference>
<gene>
    <name evidence="1" type="ORF">KME07_19305</name>
</gene>
<reference evidence="1" key="1">
    <citation type="submission" date="2021-05" db="EMBL/GenBank/DDBJ databases">
        <authorList>
            <person name="Pietrasiak N."/>
            <person name="Ward R."/>
            <person name="Stajich J.E."/>
            <person name="Kurbessoian T."/>
        </authorList>
    </citation>
    <scope>NUCLEOTIDE SEQUENCE</scope>
    <source>
        <strain evidence="1">GSE-TBD4-15B</strain>
    </source>
</reference>